<evidence type="ECO:0000313" key="4">
    <source>
        <dbReference type="RefSeq" id="XP_034246986.1"/>
    </source>
</evidence>
<keyword evidence="2" id="KW-0812">Transmembrane</keyword>
<feature type="region of interest" description="Disordered" evidence="1">
    <location>
        <begin position="357"/>
        <end position="390"/>
    </location>
</feature>
<evidence type="ECO:0000313" key="3">
    <source>
        <dbReference type="Proteomes" id="UP000515158"/>
    </source>
</evidence>
<evidence type="ECO:0000256" key="2">
    <source>
        <dbReference type="SAM" id="Phobius"/>
    </source>
</evidence>
<reference evidence="4" key="1">
    <citation type="submission" date="2025-08" db="UniProtKB">
        <authorList>
            <consortium name="RefSeq"/>
        </authorList>
    </citation>
    <scope>IDENTIFICATION</scope>
    <source>
        <tissue evidence="4">Total insect</tissue>
    </source>
</reference>
<accession>A0A6P8Z990</accession>
<dbReference type="RefSeq" id="XP_034246986.1">
    <property type="nucleotide sequence ID" value="XM_034391095.1"/>
</dbReference>
<dbReference type="AlphaFoldDB" id="A0A6P8Z990"/>
<dbReference type="GeneID" id="117648563"/>
<dbReference type="OrthoDB" id="10009315at2759"/>
<organism evidence="4">
    <name type="scientific">Thrips palmi</name>
    <name type="common">Melon thrips</name>
    <dbReference type="NCBI Taxonomy" id="161013"/>
    <lineage>
        <taxon>Eukaryota</taxon>
        <taxon>Metazoa</taxon>
        <taxon>Ecdysozoa</taxon>
        <taxon>Arthropoda</taxon>
        <taxon>Hexapoda</taxon>
        <taxon>Insecta</taxon>
        <taxon>Pterygota</taxon>
        <taxon>Neoptera</taxon>
        <taxon>Paraneoptera</taxon>
        <taxon>Thysanoptera</taxon>
        <taxon>Terebrantia</taxon>
        <taxon>Thripoidea</taxon>
        <taxon>Thripidae</taxon>
        <taxon>Thrips</taxon>
    </lineage>
</organism>
<dbReference type="Proteomes" id="UP000515158">
    <property type="component" value="Unplaced"/>
</dbReference>
<keyword evidence="2" id="KW-1133">Transmembrane helix</keyword>
<keyword evidence="2" id="KW-0472">Membrane</keyword>
<evidence type="ECO:0000256" key="1">
    <source>
        <dbReference type="SAM" id="MobiDB-lite"/>
    </source>
</evidence>
<feature type="transmembrane region" description="Helical" evidence="2">
    <location>
        <begin position="68"/>
        <end position="89"/>
    </location>
</feature>
<gene>
    <name evidence="4" type="primary">LOC117648563</name>
</gene>
<protein>
    <submittedName>
        <fullName evidence="4">Uncharacterized protein LOC117648563 isoform X2</fullName>
    </submittedName>
</protein>
<proteinExistence type="predicted"/>
<name>A0A6P8Z990_THRPL</name>
<keyword evidence="3" id="KW-1185">Reference proteome</keyword>
<dbReference type="Gene3D" id="1.10.287.1490">
    <property type="match status" value="1"/>
</dbReference>
<sequence length="390" mass="42821">MMMENNNKESFKLLSVVGSGSDSESEVPEFVLTPKKKRLKRRVRANHSITRTRDPNATVTCGRKSISLVLAAVFLFCWLCTLSWLTVLLHGNIQQLDEMVGRVVAGSQAVPDDLQKIHSLSRELQQNQTQLTLRVNTIAAQISNLSQQLGVVQTDLRVYTDHHQSNPEPSNIKELMTNVALMGSQIKDLDNTVRSVKQQQTTLDSILQTVGKNLTAVETSVSQLSNATLRPTPLEPNIVHELESLRQVVAQTSANISAANSTMTKRLQWLQDDQVKDHKAIELLQDLGQNVTARVKTLEGECAKISEQSMLNSTLTVLKEQVNQDAQRLKAVEHYLSTMPASPEQPALQVTPSSIVAGKPAESGSIAKEEPKREGLTPLLTESGITTPGG</sequence>